<proteinExistence type="inferred from homology"/>
<dbReference type="GO" id="GO:0005737">
    <property type="term" value="C:cytoplasm"/>
    <property type="evidence" value="ECO:0007669"/>
    <property type="project" value="UniProtKB-SubCell"/>
</dbReference>
<feature type="binding site" evidence="8">
    <location>
        <position position="122"/>
    </location>
    <ligand>
        <name>Zn(2+)</name>
        <dbReference type="ChEBI" id="CHEBI:29105"/>
        <note>catalytic</note>
    </ligand>
</feature>
<keyword evidence="7 8" id="KW-0862">Zinc</keyword>
<dbReference type="HAMAP" id="MF_00009">
    <property type="entry name" value="Endoribonucl_YbeY"/>
    <property type="match status" value="1"/>
</dbReference>
<dbReference type="InterPro" id="IPR002036">
    <property type="entry name" value="YbeY"/>
</dbReference>
<evidence type="ECO:0000256" key="8">
    <source>
        <dbReference type="HAMAP-Rule" id="MF_00009"/>
    </source>
</evidence>
<dbReference type="NCBIfam" id="TIGR00043">
    <property type="entry name" value="rRNA maturation RNase YbeY"/>
    <property type="match status" value="1"/>
</dbReference>
<dbReference type="AlphaFoldDB" id="A0A139SJT4"/>
<evidence type="ECO:0000313" key="9">
    <source>
        <dbReference type="EMBL" id="KXU34838.1"/>
    </source>
</evidence>
<dbReference type="InterPro" id="IPR023091">
    <property type="entry name" value="MetalPrtase_cat_dom_sf_prd"/>
</dbReference>
<evidence type="ECO:0000256" key="1">
    <source>
        <dbReference type="ARBA" id="ARBA00010875"/>
    </source>
</evidence>
<dbReference type="GO" id="GO:0006364">
    <property type="term" value="P:rRNA processing"/>
    <property type="evidence" value="ECO:0007669"/>
    <property type="project" value="UniProtKB-UniRule"/>
</dbReference>
<dbReference type="Pfam" id="PF02130">
    <property type="entry name" value="YbeY"/>
    <property type="match status" value="1"/>
</dbReference>
<gene>
    <name evidence="8" type="primary">ybeY</name>
    <name evidence="9" type="ORF">AXE65_06685</name>
</gene>
<evidence type="ECO:0000256" key="5">
    <source>
        <dbReference type="ARBA" id="ARBA00022759"/>
    </source>
</evidence>
<dbReference type="PANTHER" id="PTHR46986">
    <property type="entry name" value="ENDORIBONUCLEASE YBEY, CHLOROPLASTIC"/>
    <property type="match status" value="1"/>
</dbReference>
<protein>
    <recommendedName>
        <fullName evidence="8">Endoribonuclease YbeY</fullName>
        <ecNumber evidence="8">3.1.-.-</ecNumber>
    </recommendedName>
</protein>
<keyword evidence="3 8" id="KW-0540">Nuclease</keyword>
<dbReference type="Gene3D" id="3.40.390.30">
    <property type="entry name" value="Metalloproteases ('zincins'), catalytic domain"/>
    <property type="match status" value="1"/>
</dbReference>
<keyword evidence="8" id="KW-0698">rRNA processing</keyword>
<comment type="function">
    <text evidence="8">Single strand-specific metallo-endoribonuclease involved in late-stage 70S ribosome quality control and in maturation of the 3' terminus of the 16S rRNA.</text>
</comment>
<dbReference type="PANTHER" id="PTHR46986:SF1">
    <property type="entry name" value="ENDORIBONUCLEASE YBEY, CHLOROPLASTIC"/>
    <property type="match status" value="1"/>
</dbReference>
<comment type="caution">
    <text evidence="9">The sequence shown here is derived from an EMBL/GenBank/DDBJ whole genome shotgun (WGS) entry which is preliminary data.</text>
</comment>
<dbReference type="RefSeq" id="WP_068392644.1">
    <property type="nucleotide sequence ID" value="NZ_LSZO01000206.1"/>
</dbReference>
<name>A0A139SJT4_9GAMM</name>
<keyword evidence="6 8" id="KW-0378">Hydrolase</keyword>
<dbReference type="OrthoDB" id="9807740at2"/>
<evidence type="ECO:0000256" key="7">
    <source>
        <dbReference type="ARBA" id="ARBA00022833"/>
    </source>
</evidence>
<organism evidence="9 10">
    <name type="scientific">Ventosimonas gracilis</name>
    <dbReference type="NCBI Taxonomy" id="1680762"/>
    <lineage>
        <taxon>Bacteria</taxon>
        <taxon>Pseudomonadati</taxon>
        <taxon>Pseudomonadota</taxon>
        <taxon>Gammaproteobacteria</taxon>
        <taxon>Pseudomonadales</taxon>
        <taxon>Ventosimonadaceae</taxon>
        <taxon>Ventosimonas</taxon>
    </lineage>
</organism>
<dbReference type="Proteomes" id="UP000072660">
    <property type="component" value="Unassembled WGS sequence"/>
</dbReference>
<evidence type="ECO:0000256" key="2">
    <source>
        <dbReference type="ARBA" id="ARBA00022517"/>
    </source>
</evidence>
<keyword evidence="2 8" id="KW-0690">Ribosome biogenesis</keyword>
<reference evidence="9 10" key="1">
    <citation type="submission" date="2016-02" db="EMBL/GenBank/DDBJ databases">
        <authorList>
            <person name="Wen L."/>
            <person name="He K."/>
            <person name="Yang H."/>
        </authorList>
    </citation>
    <scope>NUCLEOTIDE SEQUENCE [LARGE SCALE GENOMIC DNA]</scope>
    <source>
        <strain evidence="9 10">CV58</strain>
    </source>
</reference>
<sequence>MSELCIELHNHSRLTVPDEALFRRCCAAALSERKPPLELEISLLDEEPARAINMAFRGRDYATNVLSFPFEPLPGVDLPILGELILCPAVIEREAIEQGKSAQAHWAHLLIHGCLHLLGYDHEQELQAQRMENRERELLADLGYPDPYQDEQ</sequence>
<keyword evidence="10" id="KW-1185">Reference proteome</keyword>
<comment type="subcellular location">
    <subcellularLocation>
        <location evidence="8">Cytoplasm</location>
    </subcellularLocation>
</comment>
<feature type="binding site" evidence="8">
    <location>
        <position position="116"/>
    </location>
    <ligand>
        <name>Zn(2+)</name>
        <dbReference type="ChEBI" id="CHEBI:29105"/>
        <note>catalytic</note>
    </ligand>
</feature>
<dbReference type="GO" id="GO:0004521">
    <property type="term" value="F:RNA endonuclease activity"/>
    <property type="evidence" value="ECO:0007669"/>
    <property type="project" value="UniProtKB-UniRule"/>
</dbReference>
<accession>A0A139SJT4</accession>
<dbReference type="GO" id="GO:0008270">
    <property type="term" value="F:zinc ion binding"/>
    <property type="evidence" value="ECO:0007669"/>
    <property type="project" value="UniProtKB-UniRule"/>
</dbReference>
<keyword evidence="4 8" id="KW-0479">Metal-binding</keyword>
<dbReference type="SUPFAM" id="SSF55486">
    <property type="entry name" value="Metalloproteases ('zincins'), catalytic domain"/>
    <property type="match status" value="1"/>
</dbReference>
<comment type="similarity">
    <text evidence="1 8">Belongs to the endoribonuclease YbeY family.</text>
</comment>
<feature type="binding site" evidence="8">
    <location>
        <position position="112"/>
    </location>
    <ligand>
        <name>Zn(2+)</name>
        <dbReference type="ChEBI" id="CHEBI:29105"/>
        <note>catalytic</note>
    </ligand>
</feature>
<dbReference type="EC" id="3.1.-.-" evidence="8"/>
<keyword evidence="8" id="KW-0963">Cytoplasm</keyword>
<evidence type="ECO:0000256" key="6">
    <source>
        <dbReference type="ARBA" id="ARBA00022801"/>
    </source>
</evidence>
<comment type="cofactor">
    <cofactor evidence="8">
        <name>Zn(2+)</name>
        <dbReference type="ChEBI" id="CHEBI:29105"/>
    </cofactor>
    <text evidence="8">Binds 1 zinc ion.</text>
</comment>
<keyword evidence="5 8" id="KW-0255">Endonuclease</keyword>
<dbReference type="GO" id="GO:0004222">
    <property type="term" value="F:metalloendopeptidase activity"/>
    <property type="evidence" value="ECO:0007669"/>
    <property type="project" value="InterPro"/>
</dbReference>
<evidence type="ECO:0000313" key="10">
    <source>
        <dbReference type="Proteomes" id="UP000072660"/>
    </source>
</evidence>
<dbReference type="PROSITE" id="PS01306">
    <property type="entry name" value="UPF0054"/>
    <property type="match status" value="1"/>
</dbReference>
<dbReference type="EMBL" id="LSZO01000206">
    <property type="protein sequence ID" value="KXU34838.1"/>
    <property type="molecule type" value="Genomic_DNA"/>
</dbReference>
<evidence type="ECO:0000256" key="3">
    <source>
        <dbReference type="ARBA" id="ARBA00022722"/>
    </source>
</evidence>
<dbReference type="InterPro" id="IPR020549">
    <property type="entry name" value="YbeY_CS"/>
</dbReference>
<evidence type="ECO:0000256" key="4">
    <source>
        <dbReference type="ARBA" id="ARBA00022723"/>
    </source>
</evidence>